<evidence type="ECO:0000256" key="1">
    <source>
        <dbReference type="SAM" id="MobiDB-lite"/>
    </source>
</evidence>
<dbReference type="Proteomes" id="UP000297348">
    <property type="component" value="Unassembled WGS sequence"/>
</dbReference>
<reference evidence="2 3" key="1">
    <citation type="submission" date="2018-10" db="EMBL/GenBank/DDBJ databases">
        <title>Lactobacillus sp. R7 and Lactobacillus sp. R19 isolated from fermented mustard green product of Taiwan.</title>
        <authorList>
            <person name="Lin S.-T."/>
        </authorList>
    </citation>
    <scope>NUCLEOTIDE SEQUENCE [LARGE SCALE GENOMIC DNA]</scope>
    <source>
        <strain evidence="2 3">BCRC 81129</strain>
    </source>
</reference>
<comment type="caution">
    <text evidence="2">The sequence shown here is derived from an EMBL/GenBank/DDBJ whole genome shotgun (WGS) entry which is preliminary data.</text>
</comment>
<evidence type="ECO:0000313" key="2">
    <source>
        <dbReference type="EMBL" id="TGD18140.1"/>
    </source>
</evidence>
<keyword evidence="3" id="KW-1185">Reference proteome</keyword>
<feature type="region of interest" description="Disordered" evidence="1">
    <location>
        <begin position="34"/>
        <end position="80"/>
    </location>
</feature>
<feature type="compositionally biased region" description="Polar residues" evidence="1">
    <location>
        <begin position="47"/>
        <end position="56"/>
    </location>
</feature>
<evidence type="ECO:0000313" key="3">
    <source>
        <dbReference type="Proteomes" id="UP000297348"/>
    </source>
</evidence>
<name>A0A4Z0J9Q4_9LACO</name>
<protein>
    <submittedName>
        <fullName evidence="2">Uncharacterized protein</fullName>
    </submittedName>
</protein>
<accession>A0A4Z0J9Q4</accession>
<organism evidence="2 3">
    <name type="scientific">Levilactobacillus suantsaiihabitans</name>
    <dbReference type="NCBI Taxonomy" id="2487722"/>
    <lineage>
        <taxon>Bacteria</taxon>
        <taxon>Bacillati</taxon>
        <taxon>Bacillota</taxon>
        <taxon>Bacilli</taxon>
        <taxon>Lactobacillales</taxon>
        <taxon>Lactobacillaceae</taxon>
        <taxon>Levilactobacillus</taxon>
    </lineage>
</organism>
<gene>
    <name evidence="2" type="ORF">EGT51_09515</name>
</gene>
<dbReference type="AlphaFoldDB" id="A0A4Z0J9Q4"/>
<sequence length="80" mass="8887">MAPAVATVLAEGFSQPTPWGDLKDSWVLRGLQASRKTASQAGGVPHSRQNPWQPQATGLHHWQGRQTPQWCQKMPATKDW</sequence>
<dbReference type="EMBL" id="RKLX01000016">
    <property type="protein sequence ID" value="TGD18140.1"/>
    <property type="molecule type" value="Genomic_DNA"/>
</dbReference>
<proteinExistence type="predicted"/>